<feature type="repeat" description="PPR" evidence="18">
    <location>
        <begin position="1717"/>
        <end position="1751"/>
    </location>
</feature>
<evidence type="ECO:0000256" key="8">
    <source>
        <dbReference type="ARBA" id="ARBA00022723"/>
    </source>
</evidence>
<dbReference type="Gene3D" id="3.40.50.300">
    <property type="entry name" value="P-loop containing nucleotide triphosphate hydrolases"/>
    <property type="match status" value="1"/>
</dbReference>
<protein>
    <recommendedName>
        <fullName evidence="15">ATP:AMP phosphotransferase</fullName>
        <ecNumber evidence="3">2.7.11.1</ecNumber>
        <ecNumber evidence="4">2.7.4.3</ecNumber>
    </recommendedName>
</protein>
<dbReference type="Gene3D" id="1.25.40.10">
    <property type="entry name" value="Tetratricopeptide repeat domain"/>
    <property type="match status" value="3"/>
</dbReference>
<dbReference type="GO" id="GO:0003723">
    <property type="term" value="F:RNA binding"/>
    <property type="evidence" value="ECO:0007669"/>
    <property type="project" value="InterPro"/>
</dbReference>
<dbReference type="Pfam" id="PF13041">
    <property type="entry name" value="PPR_2"/>
    <property type="match status" value="2"/>
</dbReference>
<dbReference type="InterPro" id="IPR002885">
    <property type="entry name" value="PPR_rpt"/>
</dbReference>
<dbReference type="Pfam" id="PF20431">
    <property type="entry name" value="E_motif"/>
    <property type="match status" value="1"/>
</dbReference>
<evidence type="ECO:0000256" key="5">
    <source>
        <dbReference type="ARBA" id="ARBA00022527"/>
    </source>
</evidence>
<dbReference type="EC" id="2.7.11.1" evidence="3"/>
<feature type="repeat" description="PPR" evidence="18">
    <location>
        <begin position="1484"/>
        <end position="1518"/>
    </location>
</feature>
<comment type="caution">
    <text evidence="22">The sequence shown here is derived from an EMBL/GenBank/DDBJ whole genome shotgun (WGS) entry which is preliminary data.</text>
</comment>
<feature type="domain" description="Protein kinase" evidence="20">
    <location>
        <begin position="784"/>
        <end position="1072"/>
    </location>
</feature>
<dbReference type="Gene3D" id="3.30.200.20">
    <property type="entry name" value="Phosphorylase Kinase, domain 1"/>
    <property type="match status" value="1"/>
</dbReference>
<comment type="catalytic activity">
    <reaction evidence="17">
        <text>L-seryl-[protein] + ATP = O-phospho-L-seryl-[protein] + ADP + H(+)</text>
        <dbReference type="Rhea" id="RHEA:17989"/>
        <dbReference type="Rhea" id="RHEA-COMP:9863"/>
        <dbReference type="Rhea" id="RHEA-COMP:11604"/>
        <dbReference type="ChEBI" id="CHEBI:15378"/>
        <dbReference type="ChEBI" id="CHEBI:29999"/>
        <dbReference type="ChEBI" id="CHEBI:30616"/>
        <dbReference type="ChEBI" id="CHEBI:83421"/>
        <dbReference type="ChEBI" id="CHEBI:456216"/>
        <dbReference type="EC" id="2.7.11.1"/>
    </reaction>
</comment>
<feature type="region of interest" description="Disordered" evidence="19">
    <location>
        <begin position="1"/>
        <end position="80"/>
    </location>
</feature>
<dbReference type="Pfam" id="PF00069">
    <property type="entry name" value="Pkinase"/>
    <property type="match status" value="1"/>
</dbReference>
<dbReference type="SUPFAM" id="SSF52540">
    <property type="entry name" value="P-loop containing nucleoside triphosphate hydrolases"/>
    <property type="match status" value="1"/>
</dbReference>
<dbReference type="InterPro" id="IPR000961">
    <property type="entry name" value="AGC-kinase_C"/>
</dbReference>
<dbReference type="NCBIfam" id="TIGR00756">
    <property type="entry name" value="PPR"/>
    <property type="match status" value="2"/>
</dbReference>
<feature type="repeat" description="PPR" evidence="18">
    <location>
        <begin position="1614"/>
        <end position="1644"/>
    </location>
</feature>
<dbReference type="PROSITE" id="PS51285">
    <property type="entry name" value="AGC_KINASE_CTER"/>
    <property type="match status" value="1"/>
</dbReference>
<feature type="region of interest" description="Disordered" evidence="19">
    <location>
        <begin position="951"/>
        <end position="971"/>
    </location>
</feature>
<dbReference type="InterPro" id="IPR027417">
    <property type="entry name" value="P-loop_NTPase"/>
</dbReference>
<dbReference type="InterPro" id="IPR008271">
    <property type="entry name" value="Ser/Thr_kinase_AS"/>
</dbReference>
<dbReference type="HAMAP" id="MF_00235">
    <property type="entry name" value="Adenylate_kinase_Adk"/>
    <property type="match status" value="1"/>
</dbReference>
<dbReference type="InterPro" id="IPR000719">
    <property type="entry name" value="Prot_kinase_dom"/>
</dbReference>
<comment type="similarity">
    <text evidence="2">Belongs to the protein kinase superfamily. AGC Ser/Thr protein kinase family.</text>
</comment>
<keyword evidence="13" id="KW-0862">Zinc</keyword>
<feature type="domain" description="AGC-kinase C-terminal" evidence="21">
    <location>
        <begin position="1073"/>
        <end position="1173"/>
    </location>
</feature>
<dbReference type="Gene3D" id="1.10.510.10">
    <property type="entry name" value="Transferase(Phosphotransferase) domain 1"/>
    <property type="match status" value="1"/>
</dbReference>
<evidence type="ECO:0000256" key="12">
    <source>
        <dbReference type="ARBA" id="ARBA00022777"/>
    </source>
</evidence>
<evidence type="ECO:0000256" key="7">
    <source>
        <dbReference type="ARBA" id="ARBA00022679"/>
    </source>
</evidence>
<comment type="similarity">
    <text evidence="1">Belongs to the adenylate kinase family.</text>
</comment>
<dbReference type="SMART" id="SM00220">
    <property type="entry name" value="S_TKc"/>
    <property type="match status" value="1"/>
</dbReference>
<dbReference type="PANTHER" id="PTHR47926:SF515">
    <property type="entry name" value="UMP-CMP KINASE"/>
    <property type="match status" value="1"/>
</dbReference>
<keyword evidence="9" id="KW-0677">Repeat</keyword>
<dbReference type="Pfam" id="PF01535">
    <property type="entry name" value="PPR"/>
    <property type="match status" value="4"/>
</dbReference>
<evidence type="ECO:0000313" key="22">
    <source>
        <dbReference type="EMBL" id="KAB1210836.1"/>
    </source>
</evidence>
<dbReference type="InterPro" id="IPR058783">
    <property type="entry name" value="IREH1/IRE-like_N"/>
</dbReference>
<dbReference type="GO" id="GO:0009451">
    <property type="term" value="P:RNA modification"/>
    <property type="evidence" value="ECO:0007669"/>
    <property type="project" value="InterPro"/>
</dbReference>
<dbReference type="PROSITE" id="PS00108">
    <property type="entry name" value="PROTEIN_KINASE_ST"/>
    <property type="match status" value="1"/>
</dbReference>
<feature type="compositionally biased region" description="Low complexity" evidence="19">
    <location>
        <begin position="407"/>
        <end position="418"/>
    </location>
</feature>
<keyword evidence="14" id="KW-0067">ATP-binding</keyword>
<dbReference type="PROSITE" id="PS00113">
    <property type="entry name" value="ADENYLATE_KINASE"/>
    <property type="match status" value="1"/>
</dbReference>
<evidence type="ECO:0000256" key="10">
    <source>
        <dbReference type="ARBA" id="ARBA00022741"/>
    </source>
</evidence>
<comment type="catalytic activity">
    <reaction evidence="16">
        <text>L-threonyl-[protein] + ATP = O-phospho-L-threonyl-[protein] + ADP + H(+)</text>
        <dbReference type="Rhea" id="RHEA:46608"/>
        <dbReference type="Rhea" id="RHEA-COMP:11060"/>
        <dbReference type="Rhea" id="RHEA-COMP:11605"/>
        <dbReference type="ChEBI" id="CHEBI:15378"/>
        <dbReference type="ChEBI" id="CHEBI:30013"/>
        <dbReference type="ChEBI" id="CHEBI:30616"/>
        <dbReference type="ChEBI" id="CHEBI:61977"/>
        <dbReference type="ChEBI" id="CHEBI:456216"/>
        <dbReference type="EC" id="2.7.11.1"/>
    </reaction>
</comment>
<name>A0A6A1VF64_9ROSI</name>
<dbReference type="InterPro" id="IPR046960">
    <property type="entry name" value="PPR_At4g14850-like_plant"/>
</dbReference>
<evidence type="ECO:0000256" key="14">
    <source>
        <dbReference type="ARBA" id="ARBA00022840"/>
    </source>
</evidence>
<evidence type="ECO:0000256" key="18">
    <source>
        <dbReference type="PROSITE-ProRule" id="PRU00708"/>
    </source>
</evidence>
<evidence type="ECO:0000256" key="9">
    <source>
        <dbReference type="ARBA" id="ARBA00022737"/>
    </source>
</evidence>
<dbReference type="InterPro" id="IPR033690">
    <property type="entry name" value="Adenylat_kinase_CS"/>
</dbReference>
<evidence type="ECO:0000256" key="6">
    <source>
        <dbReference type="ARBA" id="ARBA00022553"/>
    </source>
</evidence>
<dbReference type="InterPro" id="IPR011009">
    <property type="entry name" value="Kinase-like_dom_sf"/>
</dbReference>
<dbReference type="GO" id="GO:0008270">
    <property type="term" value="F:zinc ion binding"/>
    <property type="evidence" value="ECO:0007669"/>
    <property type="project" value="UniProtKB-KW"/>
</dbReference>
<dbReference type="FunFam" id="1.25.40.10:FF:000344">
    <property type="entry name" value="Pentatricopeptide repeat-containing protein"/>
    <property type="match status" value="1"/>
</dbReference>
<dbReference type="PROSITE" id="PS50011">
    <property type="entry name" value="PROTEIN_KINASE_DOM"/>
    <property type="match status" value="1"/>
</dbReference>
<dbReference type="InterPro" id="IPR046848">
    <property type="entry name" value="E_motif"/>
</dbReference>
<feature type="repeat" description="PPR" evidence="18">
    <location>
        <begin position="1383"/>
        <end position="1417"/>
    </location>
</feature>
<evidence type="ECO:0000256" key="19">
    <source>
        <dbReference type="SAM" id="MobiDB-lite"/>
    </source>
</evidence>
<dbReference type="CDD" id="cd01428">
    <property type="entry name" value="ADK"/>
    <property type="match status" value="1"/>
</dbReference>
<feature type="region of interest" description="Disordered" evidence="19">
    <location>
        <begin position="367"/>
        <end position="452"/>
    </location>
</feature>
<organism evidence="22 23">
    <name type="scientific">Morella rubra</name>
    <name type="common">Chinese bayberry</name>
    <dbReference type="NCBI Taxonomy" id="262757"/>
    <lineage>
        <taxon>Eukaryota</taxon>
        <taxon>Viridiplantae</taxon>
        <taxon>Streptophyta</taxon>
        <taxon>Embryophyta</taxon>
        <taxon>Tracheophyta</taxon>
        <taxon>Spermatophyta</taxon>
        <taxon>Magnoliopsida</taxon>
        <taxon>eudicotyledons</taxon>
        <taxon>Gunneridae</taxon>
        <taxon>Pentapetalae</taxon>
        <taxon>rosids</taxon>
        <taxon>fabids</taxon>
        <taxon>Fagales</taxon>
        <taxon>Myricaceae</taxon>
        <taxon>Morella</taxon>
    </lineage>
</organism>
<dbReference type="OrthoDB" id="162894at2759"/>
<proteinExistence type="inferred from homology"/>
<keyword evidence="7" id="KW-0808">Transferase</keyword>
<feature type="compositionally biased region" description="Basic and acidic residues" evidence="19">
    <location>
        <begin position="432"/>
        <end position="452"/>
    </location>
</feature>
<sequence>MPDPATPQYSETTPSSSPTAAPPPLRAKLLKIPQIPNHRSPKHDDVTQSDDEEEEGQDEGGDNVASDPADADSSMLLPSKLGLNRIRTRSAPSPLRIFSSALPPSNVGNDLNTTEATVSVGAKLANSHHPTIASLEQGKKVQWSQPRSLRVPLPLNPVLEANHAAFAKEIQSPRFQAILRVTSGRKKRNPDIKSFSHELNSKGVRPFPVWKSRAFGHMEEIMVAIRAKFNRLKEEVNSDLGAYAGDLVGILEKTSEFHPKWKEGLEDLLVIAQRCAKMSSSEFWVKCEGIVQNLDDRRQELPMGIHKQAHSRLLFILTRCTRLVQFQKESGYEEDHILGLHQLSDLGVYSEQVLQATRHDFSGPLSVQELDSKQTNNSHRKGKYSQIKKQSLEDQDISSGADGVDVGSAKSAGSSPSSYRMSSWKKLPGAAEKNRRGHDAVDSPPKQKLDQLQVKDGKKMGGGYSIENLDSTLCQREDSGASVGLQGVGLWDQQNVVYENLMICRICEVEIPTVHVEEHSQICTIADRCDLKGLTVNERLERVAETLERILESWTPKSTPRSANTPRQSFEIARLSTSRLHELDDTSPKQNSLCPRNCEDILDGAPDSLIDDLNILPEISCEARPTLTLNGCTKASSAGSLTPRSPLLTPRTSQIELLLSGRRTLLELENCQQISKLLDISRSVANVNNCDYSALEYMIDRLEELKYAIQDRKVDALVVETFGRRIERLLQEKYVHLCGLIEDERVDSNGVVDEENPMEDDTVRNPRASPINPCSKDRTSIEDFEIIKPISRGAFGRVFLARKRATGDLFAIKVLKKADMIRKNAVESILAERNILISVRNPFVVRFFYSFTCRENLYLVMEYLNGGDLYSLLRNLGCLDEDMARVYIAELVLALEYLHSLNVIHRDLKPDNLLIGQDGHIKLTDFGLSKVGLINSTDDLSGPSVSGTGFLGEDEAKSKHSSKRAQRQKQSVVGTPDYLAPEILLGMGHGATADWWSVGVILFEMLVGIPPFNAEHPQQIFDNIINSDIPWPRIPDEMSYEAYDLIDKLLTENPVQRLGATGAKEVKQHPFFKNVNWDTLARQKAMFIPAAEAHDTSYFMSRYIWNFEDDDAVGGSDYDDLSETCSSRSCSNEHDEDGDECGSLADFNGPTLAVKYSFSNFSFKNLSQLASINFDLVVKKTKESPEASKPPIPSMILNTIKEGRIVPSEVTVKLLQREMESSANHKFLIDGFPRSEENRIAFEQLTGAEPNIVLFFDCPEEEMVNRVLNRNQGRVDDNIDTIKKRLKVFEALNLPVINHYAGTGKLYKICGVGTVDEIFERVRPIFAGYAAIDYGIRIHRLIPPNLLRRNVGLSSKLLRLYASCGHIDEAHEVFDQMVERPESAFPWNSLISGYAESGMYEDAMALYFQMEEEGVEPDAFTFPRVLKACGGIGSICVGEEVHRHVVRSGFANDGFVLNALVDMYAKCGDIVKARKVFDKIACRDLISWNAMLTGYIRHGLLTEALDIFCQMFQEGYEPDSIAVSTILTSLPSLKLAVQIHGWVLRQGFWSELSIANSLIAVYSNHRKLDQARWLFDHMPERDVVSWNSIISAHSRDLEVLTYFEQMENDGTFPDSITFVSLLSACAHLGLMKDGERLYSMMKGKYGISPIMEHYACMVNLYGRAGLLEEANAIIVETMEFEAGPTVWGALLYSCFLHGNVDIGEVAAEKLFELEPDNEHNYELLMKIYSNAGRLEDVDRVRMMMVARGLDL</sequence>
<dbReference type="Pfam" id="PF00406">
    <property type="entry name" value="ADK"/>
    <property type="match status" value="1"/>
</dbReference>
<gene>
    <name evidence="22" type="ORF">CJ030_MR6G019773</name>
</gene>
<dbReference type="EC" id="2.7.4.3" evidence="4"/>
<evidence type="ECO:0000256" key="17">
    <source>
        <dbReference type="ARBA" id="ARBA00048679"/>
    </source>
</evidence>
<dbReference type="PRINTS" id="PR00094">
    <property type="entry name" value="ADENYLTKNASE"/>
</dbReference>
<evidence type="ECO:0000256" key="3">
    <source>
        <dbReference type="ARBA" id="ARBA00012513"/>
    </source>
</evidence>
<dbReference type="FunFam" id="3.30.200.20:FF:000147">
    <property type="entry name" value="probable serine/threonine protein kinase IREH1"/>
    <property type="match status" value="1"/>
</dbReference>
<dbReference type="GO" id="GO:0005524">
    <property type="term" value="F:ATP binding"/>
    <property type="evidence" value="ECO:0007669"/>
    <property type="project" value="UniProtKB-KW"/>
</dbReference>
<dbReference type="PROSITE" id="PS51375">
    <property type="entry name" value="PPR"/>
    <property type="match status" value="6"/>
</dbReference>
<accession>A0A6A1VF64</accession>
<keyword evidence="23" id="KW-1185">Reference proteome</keyword>
<dbReference type="GO" id="GO:0004017">
    <property type="term" value="F:AMP kinase activity"/>
    <property type="evidence" value="ECO:0007669"/>
    <property type="project" value="UniProtKB-EC"/>
</dbReference>
<evidence type="ECO:0000259" key="20">
    <source>
        <dbReference type="PROSITE" id="PS50011"/>
    </source>
</evidence>
<dbReference type="PANTHER" id="PTHR47926">
    <property type="entry name" value="PENTATRICOPEPTIDE REPEAT-CONTAINING PROTEIN"/>
    <property type="match status" value="1"/>
</dbReference>
<evidence type="ECO:0000256" key="15">
    <source>
        <dbReference type="ARBA" id="ARBA00031517"/>
    </source>
</evidence>
<evidence type="ECO:0000256" key="4">
    <source>
        <dbReference type="ARBA" id="ARBA00012955"/>
    </source>
</evidence>
<dbReference type="FunFam" id="1.25.40.10:FF:001788">
    <property type="entry name" value="Pentatricopeptide repeat-containing protein At4g25270, chloroplastic"/>
    <property type="match status" value="1"/>
</dbReference>
<dbReference type="CDD" id="cd05579">
    <property type="entry name" value="STKc_MAST_like"/>
    <property type="match status" value="1"/>
</dbReference>
<evidence type="ECO:0000313" key="23">
    <source>
        <dbReference type="Proteomes" id="UP000516437"/>
    </source>
</evidence>
<dbReference type="InterPro" id="IPR000850">
    <property type="entry name" value="Adenylat/UMP-CMP_kin"/>
</dbReference>
<feature type="repeat" description="PPR" evidence="18">
    <location>
        <begin position="1551"/>
        <end position="1585"/>
    </location>
</feature>
<keyword evidence="12" id="KW-0418">Kinase</keyword>
<keyword evidence="5" id="KW-0723">Serine/threonine-protein kinase</keyword>
<dbReference type="GO" id="GO:0004674">
    <property type="term" value="F:protein serine/threonine kinase activity"/>
    <property type="evidence" value="ECO:0007669"/>
    <property type="project" value="UniProtKB-KW"/>
</dbReference>
<evidence type="ECO:0000256" key="11">
    <source>
        <dbReference type="ARBA" id="ARBA00022771"/>
    </source>
</evidence>
<evidence type="ECO:0000256" key="1">
    <source>
        <dbReference type="ARBA" id="ARBA00007220"/>
    </source>
</evidence>
<evidence type="ECO:0000256" key="2">
    <source>
        <dbReference type="ARBA" id="ARBA00009903"/>
    </source>
</evidence>
<dbReference type="EMBL" id="RXIC02000024">
    <property type="protein sequence ID" value="KAB1210836.1"/>
    <property type="molecule type" value="Genomic_DNA"/>
</dbReference>
<feature type="repeat" description="PPR" evidence="18">
    <location>
        <begin position="1350"/>
        <end position="1380"/>
    </location>
</feature>
<dbReference type="InterPro" id="IPR011990">
    <property type="entry name" value="TPR-like_helical_dom_sf"/>
</dbReference>
<evidence type="ECO:0000256" key="13">
    <source>
        <dbReference type="ARBA" id="ARBA00022833"/>
    </source>
</evidence>
<dbReference type="Pfam" id="PF26031">
    <property type="entry name" value="IREH1"/>
    <property type="match status" value="1"/>
</dbReference>
<keyword evidence="10" id="KW-0547">Nucleotide-binding</keyword>
<feature type="region of interest" description="Disordered" evidence="19">
    <location>
        <begin position="751"/>
        <end position="772"/>
    </location>
</feature>
<dbReference type="Proteomes" id="UP000516437">
    <property type="component" value="Chromosome 6"/>
</dbReference>
<reference evidence="22 23" key="1">
    <citation type="journal article" date="2019" name="Plant Biotechnol. J.">
        <title>The red bayberry genome and genetic basis of sex determination.</title>
        <authorList>
            <person name="Jia H.M."/>
            <person name="Jia H.J."/>
            <person name="Cai Q.L."/>
            <person name="Wang Y."/>
            <person name="Zhao H.B."/>
            <person name="Yang W.F."/>
            <person name="Wang G.Y."/>
            <person name="Li Y.H."/>
            <person name="Zhan D.L."/>
            <person name="Shen Y.T."/>
            <person name="Niu Q.F."/>
            <person name="Chang L."/>
            <person name="Qiu J."/>
            <person name="Zhao L."/>
            <person name="Xie H.B."/>
            <person name="Fu W.Y."/>
            <person name="Jin J."/>
            <person name="Li X.W."/>
            <person name="Jiao Y."/>
            <person name="Zhou C.C."/>
            <person name="Tu T."/>
            <person name="Chai C.Y."/>
            <person name="Gao J.L."/>
            <person name="Fan L.J."/>
            <person name="van de Weg E."/>
            <person name="Wang J.Y."/>
            <person name="Gao Z.S."/>
        </authorList>
    </citation>
    <scope>NUCLEOTIDE SEQUENCE [LARGE SCALE GENOMIC DNA]</scope>
    <source>
        <tissue evidence="22">Leaves</tissue>
    </source>
</reference>
<evidence type="ECO:0000256" key="16">
    <source>
        <dbReference type="ARBA" id="ARBA00047899"/>
    </source>
</evidence>
<feature type="compositionally biased region" description="Acidic residues" evidence="19">
    <location>
        <begin position="47"/>
        <end position="61"/>
    </location>
</feature>
<keyword evidence="11" id="KW-0863">Zinc-finger</keyword>
<keyword evidence="6" id="KW-0597">Phosphoprotein</keyword>
<evidence type="ECO:0000259" key="21">
    <source>
        <dbReference type="PROSITE" id="PS51285"/>
    </source>
</evidence>
<keyword evidence="8" id="KW-0479">Metal-binding</keyword>
<dbReference type="SUPFAM" id="SSF56112">
    <property type="entry name" value="Protein kinase-like (PK-like)"/>
    <property type="match status" value="1"/>
</dbReference>